<name>A0A250FKX2_9FLAO</name>
<dbReference type="PANTHER" id="PTHR30349:SF81">
    <property type="entry name" value="TYROSINE RECOMBINASE XERC"/>
    <property type="match status" value="1"/>
</dbReference>
<organism evidence="8 9">
    <name type="scientific">Capnocytophaga gingivalis</name>
    <dbReference type="NCBI Taxonomy" id="1017"/>
    <lineage>
        <taxon>Bacteria</taxon>
        <taxon>Pseudomonadati</taxon>
        <taxon>Bacteroidota</taxon>
        <taxon>Flavobacteriia</taxon>
        <taxon>Flavobacteriales</taxon>
        <taxon>Flavobacteriaceae</taxon>
        <taxon>Capnocytophaga</taxon>
    </lineage>
</organism>
<feature type="domain" description="Core-binding (CB)" evidence="7">
    <location>
        <begin position="87"/>
        <end position="179"/>
    </location>
</feature>
<dbReference type="GO" id="GO:0015074">
    <property type="term" value="P:DNA integration"/>
    <property type="evidence" value="ECO:0007669"/>
    <property type="project" value="UniProtKB-KW"/>
</dbReference>
<proteinExistence type="predicted"/>
<dbReference type="Gene3D" id="1.10.443.10">
    <property type="entry name" value="Intergrase catalytic core"/>
    <property type="match status" value="1"/>
</dbReference>
<evidence type="ECO:0000313" key="8">
    <source>
        <dbReference type="EMBL" id="ATA85734.1"/>
    </source>
</evidence>
<dbReference type="Proteomes" id="UP000217250">
    <property type="component" value="Chromosome"/>
</dbReference>
<evidence type="ECO:0000256" key="3">
    <source>
        <dbReference type="ARBA" id="ARBA00023125"/>
    </source>
</evidence>
<dbReference type="PANTHER" id="PTHR30349">
    <property type="entry name" value="PHAGE INTEGRASE-RELATED"/>
    <property type="match status" value="1"/>
</dbReference>
<dbReference type="Pfam" id="PF00589">
    <property type="entry name" value="Phage_integrase"/>
    <property type="match status" value="1"/>
</dbReference>
<dbReference type="GO" id="GO:0007059">
    <property type="term" value="P:chromosome segregation"/>
    <property type="evidence" value="ECO:0007669"/>
    <property type="project" value="UniProtKB-KW"/>
</dbReference>
<evidence type="ECO:0000256" key="4">
    <source>
        <dbReference type="ARBA" id="ARBA00023172"/>
    </source>
</evidence>
<dbReference type="AlphaFoldDB" id="A0A250FKX2"/>
<evidence type="ECO:0000259" key="6">
    <source>
        <dbReference type="PROSITE" id="PS51898"/>
    </source>
</evidence>
<keyword evidence="3 5" id="KW-0238">DNA-binding</keyword>
<dbReference type="Gene3D" id="1.10.150.130">
    <property type="match status" value="1"/>
</dbReference>
<keyword evidence="2" id="KW-0229">DNA integration</keyword>
<dbReference type="InterPro" id="IPR050090">
    <property type="entry name" value="Tyrosine_recombinase_XerCD"/>
</dbReference>
<dbReference type="InterPro" id="IPR002104">
    <property type="entry name" value="Integrase_catalytic"/>
</dbReference>
<dbReference type="OrthoDB" id="1004050at2"/>
<accession>A0A250FKX2</accession>
<evidence type="ECO:0000256" key="2">
    <source>
        <dbReference type="ARBA" id="ARBA00022908"/>
    </source>
</evidence>
<dbReference type="PROSITE" id="PS51900">
    <property type="entry name" value="CB"/>
    <property type="match status" value="1"/>
</dbReference>
<sequence>MPKNNKQSSIIPMVAFKPAELRIGTDWLIVYYAKDPQSDKLVRFRNRVPKMSNKKERLRFAQKMIDTLNEQLYSGWSPYMGNLTEVKTIDYCFDYYLKTLSKELSDGVKRKSTCNNYKHFITAFTEYLSIYQKNAKFISDISTLICDHFLDRIYIEKEKSARTYNFYLTCMRTFFNFCLSKGFIKESPVKNTKTKSIKEKTRVVLNEKEKAKLALLKGENFHFYVFCMTTYYCFIRPNELKKLKVEHVNIEKSYITIPSSISKNRKTENVTIPNIFIEELKEHIGKASKDLFLFGKKFVPGKQAITNLFYHWENVRKKYHFRKEVQFYSLKDTGITDMLNAGVPAIKVRDQARHSDLKITEIYTARNNSADETVKNIHY</sequence>
<evidence type="ECO:0000313" key="9">
    <source>
        <dbReference type="Proteomes" id="UP000217250"/>
    </source>
</evidence>
<gene>
    <name evidence="8" type="ORF">CGC50_00320</name>
</gene>
<evidence type="ECO:0000259" key="7">
    <source>
        <dbReference type="PROSITE" id="PS51900"/>
    </source>
</evidence>
<feature type="domain" description="Tyr recombinase" evidence="6">
    <location>
        <begin position="199"/>
        <end position="379"/>
    </location>
</feature>
<evidence type="ECO:0000256" key="1">
    <source>
        <dbReference type="ARBA" id="ARBA00022829"/>
    </source>
</evidence>
<dbReference type="EMBL" id="CP022386">
    <property type="protein sequence ID" value="ATA85734.1"/>
    <property type="molecule type" value="Genomic_DNA"/>
</dbReference>
<dbReference type="PROSITE" id="PS51898">
    <property type="entry name" value="TYR_RECOMBINASE"/>
    <property type="match status" value="1"/>
</dbReference>
<keyword evidence="4" id="KW-0233">DNA recombination</keyword>
<dbReference type="GO" id="GO:0006310">
    <property type="term" value="P:DNA recombination"/>
    <property type="evidence" value="ECO:0007669"/>
    <property type="project" value="UniProtKB-KW"/>
</dbReference>
<dbReference type="GeneID" id="84807011"/>
<dbReference type="InterPro" id="IPR044068">
    <property type="entry name" value="CB"/>
</dbReference>
<evidence type="ECO:0000256" key="5">
    <source>
        <dbReference type="PROSITE-ProRule" id="PRU01248"/>
    </source>
</evidence>
<dbReference type="GO" id="GO:0003677">
    <property type="term" value="F:DNA binding"/>
    <property type="evidence" value="ECO:0007669"/>
    <property type="project" value="UniProtKB-UniRule"/>
</dbReference>
<protein>
    <submittedName>
        <fullName evidence="8">Integrase</fullName>
    </submittedName>
</protein>
<dbReference type="RefSeq" id="WP_095909230.1">
    <property type="nucleotide sequence ID" value="NZ_CP022386.1"/>
</dbReference>
<dbReference type="InterPro" id="IPR010998">
    <property type="entry name" value="Integrase_recombinase_N"/>
</dbReference>
<dbReference type="SUPFAM" id="SSF56349">
    <property type="entry name" value="DNA breaking-rejoining enzymes"/>
    <property type="match status" value="1"/>
</dbReference>
<dbReference type="InterPro" id="IPR013762">
    <property type="entry name" value="Integrase-like_cat_sf"/>
</dbReference>
<reference evidence="9" key="1">
    <citation type="submission" date="2017-06" db="EMBL/GenBank/DDBJ databases">
        <title>Capnocytophaga spp. assemblies.</title>
        <authorList>
            <person name="Gulvik C.A."/>
        </authorList>
    </citation>
    <scope>NUCLEOTIDE SEQUENCE [LARGE SCALE GENOMIC DNA]</scope>
    <source>
        <strain evidence="9">H1496</strain>
    </source>
</reference>
<dbReference type="KEGG" id="cgh:CGC50_00320"/>
<dbReference type="CDD" id="cd00397">
    <property type="entry name" value="DNA_BRE_C"/>
    <property type="match status" value="1"/>
</dbReference>
<keyword evidence="1" id="KW-0159">Chromosome partition</keyword>
<dbReference type="InterPro" id="IPR011010">
    <property type="entry name" value="DNA_brk_join_enz"/>
</dbReference>